<dbReference type="Proteomes" id="UP000228711">
    <property type="component" value="Unassembled WGS sequence"/>
</dbReference>
<gene>
    <name evidence="2" type="ORF">COT25_00515</name>
</gene>
<dbReference type="SMART" id="SM00563">
    <property type="entry name" value="PlsC"/>
    <property type="match status" value="1"/>
</dbReference>
<dbReference type="Pfam" id="PF01553">
    <property type="entry name" value="Acyltransferase"/>
    <property type="match status" value="1"/>
</dbReference>
<dbReference type="CDD" id="cd07989">
    <property type="entry name" value="LPLAT_AGPAT-like"/>
    <property type="match status" value="1"/>
</dbReference>
<feature type="domain" description="Phospholipid/glycerol acyltransferase" evidence="1">
    <location>
        <begin position="34"/>
        <end position="148"/>
    </location>
</feature>
<dbReference type="SUPFAM" id="SSF69593">
    <property type="entry name" value="Glycerol-3-phosphate (1)-acyltransferase"/>
    <property type="match status" value="1"/>
</dbReference>
<reference evidence="3" key="1">
    <citation type="submission" date="2017-09" db="EMBL/GenBank/DDBJ databases">
        <title>Depth-based differentiation of microbial function through sediment-hosted aquifers and enrichment of novel symbionts in the deep terrestrial subsurface.</title>
        <authorList>
            <person name="Probst A.J."/>
            <person name="Ladd B."/>
            <person name="Jarett J.K."/>
            <person name="Geller-Mcgrath D.E."/>
            <person name="Sieber C.M.K."/>
            <person name="Emerson J.B."/>
            <person name="Anantharaman K."/>
            <person name="Thomas B.C."/>
            <person name="Malmstrom R."/>
            <person name="Stieglmeier M."/>
            <person name="Klingl A."/>
            <person name="Woyke T."/>
            <person name="Ryan C.M."/>
            <person name="Banfield J.F."/>
        </authorList>
    </citation>
    <scope>NUCLEOTIDE SEQUENCE [LARGE SCALE GENOMIC DNA]</scope>
</reference>
<evidence type="ECO:0000259" key="1">
    <source>
        <dbReference type="SMART" id="SM00563"/>
    </source>
</evidence>
<evidence type="ECO:0000313" key="3">
    <source>
        <dbReference type="Proteomes" id="UP000228711"/>
    </source>
</evidence>
<sequence>MMVFPLARALVFLMFRFFVHKVVGKEFLPMKCPFILAVKHVGALDGYFVLAELLPFLNRHIYFFANVLPWGWFWEKVVSERWAKTLPHTAKQKSLDRANLLLRRGKIIGIFPEGLLQEQEGRQHAKTGAARLAIWNHASIVPVGIHHRVTIRGGVQALSHRRKVILNMFRNPGTYEIHIGKPFTLDAYYDTPMTRELLYEATDLIMSHLKDLTSIRTN</sequence>
<evidence type="ECO:0000313" key="2">
    <source>
        <dbReference type="EMBL" id="PIS41921.1"/>
    </source>
</evidence>
<dbReference type="EMBL" id="PEXV01000017">
    <property type="protein sequence ID" value="PIS41921.1"/>
    <property type="molecule type" value="Genomic_DNA"/>
</dbReference>
<dbReference type="AlphaFoldDB" id="A0A2H0YTU6"/>
<protein>
    <recommendedName>
        <fullName evidence="1">Phospholipid/glycerol acyltransferase domain-containing protein</fullName>
    </recommendedName>
</protein>
<comment type="caution">
    <text evidence="2">The sequence shown here is derived from an EMBL/GenBank/DDBJ whole genome shotgun (WGS) entry which is preliminary data.</text>
</comment>
<dbReference type="InterPro" id="IPR002123">
    <property type="entry name" value="Plipid/glycerol_acylTrfase"/>
</dbReference>
<proteinExistence type="predicted"/>
<name>A0A2H0YTU6_9BACT</name>
<organism evidence="2 3">
    <name type="scientific">Candidatus Kerfeldbacteria bacterium CG08_land_8_20_14_0_20_42_7</name>
    <dbReference type="NCBI Taxonomy" id="2014245"/>
    <lineage>
        <taxon>Bacteria</taxon>
        <taxon>Candidatus Kerfeldiibacteriota</taxon>
    </lineage>
</organism>
<accession>A0A2H0YTU6</accession>
<dbReference type="GO" id="GO:0016746">
    <property type="term" value="F:acyltransferase activity"/>
    <property type="evidence" value="ECO:0007669"/>
    <property type="project" value="InterPro"/>
</dbReference>